<organism evidence="1 2">
    <name type="scientific">Rhizophagus clarus</name>
    <dbReference type="NCBI Taxonomy" id="94130"/>
    <lineage>
        <taxon>Eukaryota</taxon>
        <taxon>Fungi</taxon>
        <taxon>Fungi incertae sedis</taxon>
        <taxon>Mucoromycota</taxon>
        <taxon>Glomeromycotina</taxon>
        <taxon>Glomeromycetes</taxon>
        <taxon>Glomerales</taxon>
        <taxon>Glomeraceae</taxon>
        <taxon>Rhizophagus</taxon>
    </lineage>
</organism>
<sequence length="68" mass="7894">MGVPVYRDSCELPAPPSFSLITADFKQRKEVKNFSKLYHDLDLDDDKYLVAFYSQRMSSLEVLDLPIH</sequence>
<comment type="caution">
    <text evidence="1">The sequence shown here is derived from an EMBL/GenBank/DDBJ whole genome shotgun (WGS) entry which is preliminary data.</text>
</comment>
<dbReference type="Proteomes" id="UP000247702">
    <property type="component" value="Unassembled WGS sequence"/>
</dbReference>
<proteinExistence type="predicted"/>
<evidence type="ECO:0000313" key="1">
    <source>
        <dbReference type="EMBL" id="GBB87073.1"/>
    </source>
</evidence>
<name>A0A2Z6QA89_9GLOM</name>
<evidence type="ECO:0000313" key="2">
    <source>
        <dbReference type="Proteomes" id="UP000247702"/>
    </source>
</evidence>
<dbReference type="AlphaFoldDB" id="A0A2Z6QA89"/>
<gene>
    <name evidence="1" type="ORF">RclHR1_13530006</name>
</gene>
<reference evidence="1 2" key="1">
    <citation type="submission" date="2017-11" db="EMBL/GenBank/DDBJ databases">
        <title>The genome of Rhizophagus clarus HR1 reveals common genetic basis of auxotrophy among arbuscular mycorrhizal fungi.</title>
        <authorList>
            <person name="Kobayashi Y."/>
        </authorList>
    </citation>
    <scope>NUCLEOTIDE SEQUENCE [LARGE SCALE GENOMIC DNA]</scope>
    <source>
        <strain evidence="1 2">HR1</strain>
    </source>
</reference>
<dbReference type="EMBL" id="BEXD01000395">
    <property type="protein sequence ID" value="GBB87073.1"/>
    <property type="molecule type" value="Genomic_DNA"/>
</dbReference>
<accession>A0A2Z6QA89</accession>
<keyword evidence="2" id="KW-1185">Reference proteome</keyword>
<protein>
    <submittedName>
        <fullName evidence="1">Uncharacterized protein</fullName>
    </submittedName>
</protein>